<dbReference type="Gene3D" id="3.40.1180.10">
    <property type="entry name" value="Decaprenyl diphosphate synthase-like"/>
    <property type="match status" value="2"/>
</dbReference>
<dbReference type="AlphaFoldDB" id="A0A1F8F7B1"/>
<dbReference type="PANTHER" id="PTHR10291">
    <property type="entry name" value="DEHYDRODOLICHYL DIPHOSPHATE SYNTHASE FAMILY MEMBER"/>
    <property type="match status" value="1"/>
</dbReference>
<dbReference type="GO" id="GO:0016094">
    <property type="term" value="P:polyprenol biosynthetic process"/>
    <property type="evidence" value="ECO:0007669"/>
    <property type="project" value="TreeGrafter"/>
</dbReference>
<comment type="caution">
    <text evidence="3">The sequence shown here is derived from an EMBL/GenBank/DDBJ whole genome shotgun (WGS) entry which is preliminary data.</text>
</comment>
<evidence type="ECO:0000313" key="3">
    <source>
        <dbReference type="EMBL" id="OGN09041.1"/>
    </source>
</evidence>
<dbReference type="EMBL" id="MGJP01000046">
    <property type="protein sequence ID" value="OGN09041.1"/>
    <property type="molecule type" value="Genomic_DNA"/>
</dbReference>
<comment type="similarity">
    <text evidence="2">Belongs to the UPP synthase family. Z-FPP synthase subfamily.</text>
</comment>
<evidence type="ECO:0000313" key="4">
    <source>
        <dbReference type="Proteomes" id="UP000177167"/>
    </source>
</evidence>
<protein>
    <recommendedName>
        <fullName evidence="5">Di-trans,poly-cis-decaprenylcistransferase</fullName>
    </recommendedName>
</protein>
<reference evidence="3 4" key="1">
    <citation type="journal article" date="2016" name="Nat. Commun.">
        <title>Thousands of microbial genomes shed light on interconnected biogeochemical processes in an aquifer system.</title>
        <authorList>
            <person name="Anantharaman K."/>
            <person name="Brown C.T."/>
            <person name="Hug L.A."/>
            <person name="Sharon I."/>
            <person name="Castelle C.J."/>
            <person name="Probst A.J."/>
            <person name="Thomas B.C."/>
            <person name="Singh A."/>
            <person name="Wilkins M.J."/>
            <person name="Karaoz U."/>
            <person name="Brodie E.L."/>
            <person name="Williams K.H."/>
            <person name="Hubbard S.S."/>
            <person name="Banfield J.F."/>
        </authorList>
    </citation>
    <scope>NUCLEOTIDE SEQUENCE [LARGE SCALE GENOMIC DNA]</scope>
</reference>
<evidence type="ECO:0008006" key="5">
    <source>
        <dbReference type="Google" id="ProtNLM"/>
    </source>
</evidence>
<dbReference type="InterPro" id="IPR036424">
    <property type="entry name" value="UPP_synth-like_sf"/>
</dbReference>
<proteinExistence type="inferred from homology"/>
<dbReference type="PANTHER" id="PTHR10291:SF43">
    <property type="entry name" value="DEHYDRODOLICHYL DIPHOSPHATE SYNTHASE COMPLEX SUBUNIT DHDDS"/>
    <property type="match status" value="1"/>
</dbReference>
<keyword evidence="1" id="KW-0808">Transferase</keyword>
<dbReference type="Proteomes" id="UP000177167">
    <property type="component" value="Unassembled WGS sequence"/>
</dbReference>
<organism evidence="3 4">
    <name type="scientific">Candidatus Yanofskybacteria bacterium RIFCSPHIGHO2_02_FULL_41_11</name>
    <dbReference type="NCBI Taxonomy" id="1802675"/>
    <lineage>
        <taxon>Bacteria</taxon>
        <taxon>Candidatus Yanofskyibacteriota</taxon>
    </lineage>
</organism>
<sequence length="203" mass="23527">MDTNNHKLKIGIIPDGNRKYAQREGIDLTDSYRSGAKIAHGIVKRSLERGDIERIVFYALAEKNMQRSDEEISAIIKGVKSFQDLIKDEASLSIQCWGRKNNEKIKNLFIEKLESPSLHVDLLINYSPEWDFETHPIRTHEIPDLDLIIRTNPIARLSGFLPKQSSYAILVPMETYWEEFEISSFDKILDQYKDIILKYRSGI</sequence>
<dbReference type="GO" id="GO:0045547">
    <property type="term" value="F:ditrans,polycis-polyprenyl diphosphate synthase [(2E,6E)-farnesyl diphosphate specific] activity"/>
    <property type="evidence" value="ECO:0007669"/>
    <property type="project" value="TreeGrafter"/>
</dbReference>
<name>A0A1F8F7B1_9BACT</name>
<dbReference type="InterPro" id="IPR001441">
    <property type="entry name" value="UPP_synth-like"/>
</dbReference>
<dbReference type="Pfam" id="PF01255">
    <property type="entry name" value="Prenyltransf"/>
    <property type="match status" value="2"/>
</dbReference>
<accession>A0A1F8F7B1</accession>
<evidence type="ECO:0000256" key="2">
    <source>
        <dbReference type="ARBA" id="ARBA00038453"/>
    </source>
</evidence>
<gene>
    <name evidence="3" type="ORF">A3J46_00270</name>
</gene>
<dbReference type="SUPFAM" id="SSF64005">
    <property type="entry name" value="Undecaprenyl diphosphate synthase"/>
    <property type="match status" value="1"/>
</dbReference>
<evidence type="ECO:0000256" key="1">
    <source>
        <dbReference type="ARBA" id="ARBA00022679"/>
    </source>
</evidence>